<comment type="caution">
    <text evidence="3">The sequence shown here is derived from an EMBL/GenBank/DDBJ whole genome shotgun (WGS) entry which is preliminary data.</text>
</comment>
<evidence type="ECO:0000313" key="4">
    <source>
        <dbReference type="Proteomes" id="UP001465668"/>
    </source>
</evidence>
<evidence type="ECO:0000256" key="1">
    <source>
        <dbReference type="SAM" id="Coils"/>
    </source>
</evidence>
<dbReference type="EMBL" id="JARVKM010000003">
    <property type="protein sequence ID" value="KAK9781944.1"/>
    <property type="molecule type" value="Genomic_DNA"/>
</dbReference>
<gene>
    <name evidence="3" type="ORF">SCAR479_01815</name>
</gene>
<feature type="coiled-coil region" evidence="1">
    <location>
        <begin position="472"/>
        <end position="499"/>
    </location>
</feature>
<feature type="compositionally biased region" description="Low complexity" evidence="2">
    <location>
        <begin position="121"/>
        <end position="158"/>
    </location>
</feature>
<feature type="region of interest" description="Disordered" evidence="2">
    <location>
        <begin position="1"/>
        <end position="249"/>
    </location>
</feature>
<organism evidence="3 4">
    <name type="scientific">Seiridium cardinale</name>
    <dbReference type="NCBI Taxonomy" id="138064"/>
    <lineage>
        <taxon>Eukaryota</taxon>
        <taxon>Fungi</taxon>
        <taxon>Dikarya</taxon>
        <taxon>Ascomycota</taxon>
        <taxon>Pezizomycotina</taxon>
        <taxon>Sordariomycetes</taxon>
        <taxon>Xylariomycetidae</taxon>
        <taxon>Amphisphaeriales</taxon>
        <taxon>Sporocadaceae</taxon>
        <taxon>Seiridium</taxon>
    </lineage>
</organism>
<feature type="compositionally biased region" description="Polar residues" evidence="2">
    <location>
        <begin position="88"/>
        <end position="108"/>
    </location>
</feature>
<evidence type="ECO:0000313" key="3">
    <source>
        <dbReference type="EMBL" id="KAK9781944.1"/>
    </source>
</evidence>
<name>A0ABR2Y6I5_9PEZI</name>
<feature type="compositionally biased region" description="Low complexity" evidence="2">
    <location>
        <begin position="222"/>
        <end position="232"/>
    </location>
</feature>
<evidence type="ECO:0000256" key="2">
    <source>
        <dbReference type="SAM" id="MobiDB-lite"/>
    </source>
</evidence>
<proteinExistence type="predicted"/>
<feature type="compositionally biased region" description="Low complexity" evidence="2">
    <location>
        <begin position="171"/>
        <end position="202"/>
    </location>
</feature>
<accession>A0ABR2Y6I5</accession>
<keyword evidence="4" id="KW-1185">Reference proteome</keyword>
<feature type="compositionally biased region" description="Polar residues" evidence="2">
    <location>
        <begin position="15"/>
        <end position="24"/>
    </location>
</feature>
<feature type="compositionally biased region" description="Polar residues" evidence="2">
    <location>
        <begin position="206"/>
        <end position="220"/>
    </location>
</feature>
<reference evidence="3 4" key="1">
    <citation type="submission" date="2024-02" db="EMBL/GenBank/DDBJ databases">
        <title>First draft genome assembly of two strains of Seiridium cardinale.</title>
        <authorList>
            <person name="Emiliani G."/>
            <person name="Scali E."/>
        </authorList>
    </citation>
    <scope>NUCLEOTIDE SEQUENCE [LARGE SCALE GENOMIC DNA]</scope>
    <source>
        <strain evidence="3 4">BM-138-000479</strain>
    </source>
</reference>
<feature type="compositionally biased region" description="Low complexity" evidence="2">
    <location>
        <begin position="1"/>
        <end position="14"/>
    </location>
</feature>
<feature type="compositionally biased region" description="Low complexity" evidence="2">
    <location>
        <begin position="50"/>
        <end position="83"/>
    </location>
</feature>
<sequence>MSSTTGLSRTRSLRQPTTSRSQLAQKDAAPAKTEGGNTSPSRLPQIKPLTRSGTTTAATSASAAARSRAGSSATNTTTTASGRPLSGIFSSKSTTTAARRQSPTTTENAPPKPLGRTPSVRQAPAQQTSTATSTARRVPSTSATRPTSSGGLPSSTTPKPKPLGHTRAKSTATALTAATTLRPPGPNATSSSSNSPSSATTPLGSRPTTRSHARATSQSMGAAAQAAQAQPAHRPAFNTNQQHYSPLKSHAAKPLTSTYLAPPSPSKLPSNVAISAETSRLQTELLQLSLIHREAGAVTRQWHESAKKKLGKRFRDVAKEHESLCAAEREGVEVRNVAALVRWGNEGKGKLGLEEKIQALDQVLDGVWHFSEPGGRYSRVVEGFEVWADRVADIVAIRKSGNADNLVQGDDVLFISDLNTSWNAECSGLLRKLEAWRRIVGEIGSAPAEDGQGQRSSLSRILAACTSMVHDMLAELELMQEIEREARRAEDEWIERMNEQLKIGDHEAMDKEPPLWKMIV</sequence>
<dbReference type="Proteomes" id="UP001465668">
    <property type="component" value="Unassembled WGS sequence"/>
</dbReference>
<keyword evidence="1" id="KW-0175">Coiled coil</keyword>
<protein>
    <submittedName>
        <fullName evidence="3">Uncharacterized protein</fullName>
    </submittedName>
</protein>